<dbReference type="EMBL" id="HACA01021684">
    <property type="protein sequence ID" value="CDW39045.1"/>
    <property type="molecule type" value="Transcribed_RNA"/>
</dbReference>
<organism evidence="1">
    <name type="scientific">Lepeophtheirus salmonis</name>
    <name type="common">Salmon louse</name>
    <name type="synonym">Caligus salmonis</name>
    <dbReference type="NCBI Taxonomy" id="72036"/>
    <lineage>
        <taxon>Eukaryota</taxon>
        <taxon>Metazoa</taxon>
        <taxon>Ecdysozoa</taxon>
        <taxon>Arthropoda</taxon>
        <taxon>Crustacea</taxon>
        <taxon>Multicrustacea</taxon>
        <taxon>Hexanauplia</taxon>
        <taxon>Copepoda</taxon>
        <taxon>Siphonostomatoida</taxon>
        <taxon>Caligidae</taxon>
        <taxon>Lepeophtheirus</taxon>
    </lineage>
</organism>
<accession>A0A0K2ULU8</accession>
<reference evidence="1" key="1">
    <citation type="submission" date="2014-05" db="EMBL/GenBank/DDBJ databases">
        <authorList>
            <person name="Chronopoulou M."/>
        </authorList>
    </citation>
    <scope>NUCLEOTIDE SEQUENCE</scope>
    <source>
        <tissue evidence="1">Whole organism</tissue>
    </source>
</reference>
<proteinExistence type="predicted"/>
<evidence type="ECO:0000313" key="1">
    <source>
        <dbReference type="EMBL" id="CDW39045.1"/>
    </source>
</evidence>
<sequence length="70" mass="7946">ESEKREKLELLSRHIIYGDSKGAFSVSIHPSSSKEFIFSNLISVQFGTSRLIFSSISSYTKSRDSVFLNR</sequence>
<dbReference type="AlphaFoldDB" id="A0A0K2ULU8"/>
<feature type="non-terminal residue" evidence="1">
    <location>
        <position position="1"/>
    </location>
</feature>
<name>A0A0K2ULU8_LEPSM</name>
<protein>
    <submittedName>
        <fullName evidence="1">Uncharacterized protein</fullName>
    </submittedName>
</protein>